<gene>
    <name evidence="2" type="ORF">B0H16DRAFT_1329818</name>
</gene>
<dbReference type="AlphaFoldDB" id="A0AAD7HYR7"/>
<evidence type="ECO:0000256" key="1">
    <source>
        <dbReference type="SAM" id="MobiDB-lite"/>
    </source>
</evidence>
<accession>A0AAD7HYR7</accession>
<dbReference type="EMBL" id="JARKIB010000157">
    <property type="protein sequence ID" value="KAJ7730753.1"/>
    <property type="molecule type" value="Genomic_DNA"/>
</dbReference>
<sequence length="129" mass="14229">MPAFSITAHKAQGKTLDACVVNFTGCHGSESPYVMVSRATSLEGLVILTPFPKDKICCRQNEDLRLEFRRLRFHALRTIEKYGTRQEAARASGEIQAEFNGGPTRGEPEAVDTTQEVPDILIGPTINHT</sequence>
<reference evidence="2" key="1">
    <citation type="submission" date="2023-03" db="EMBL/GenBank/DDBJ databases">
        <title>Massive genome expansion in bonnet fungi (Mycena s.s.) driven by repeated elements and novel gene families across ecological guilds.</title>
        <authorList>
            <consortium name="Lawrence Berkeley National Laboratory"/>
            <person name="Harder C.B."/>
            <person name="Miyauchi S."/>
            <person name="Viragh M."/>
            <person name="Kuo A."/>
            <person name="Thoen E."/>
            <person name="Andreopoulos B."/>
            <person name="Lu D."/>
            <person name="Skrede I."/>
            <person name="Drula E."/>
            <person name="Henrissat B."/>
            <person name="Morin E."/>
            <person name="Kohler A."/>
            <person name="Barry K."/>
            <person name="LaButti K."/>
            <person name="Morin E."/>
            <person name="Salamov A."/>
            <person name="Lipzen A."/>
            <person name="Mereny Z."/>
            <person name="Hegedus B."/>
            <person name="Baldrian P."/>
            <person name="Stursova M."/>
            <person name="Weitz H."/>
            <person name="Taylor A."/>
            <person name="Grigoriev I.V."/>
            <person name="Nagy L.G."/>
            <person name="Martin F."/>
            <person name="Kauserud H."/>
        </authorList>
    </citation>
    <scope>NUCLEOTIDE SEQUENCE</scope>
    <source>
        <strain evidence="2">CBHHK182m</strain>
    </source>
</reference>
<proteinExistence type="predicted"/>
<dbReference type="CDD" id="cd18809">
    <property type="entry name" value="SF1_C_RecD"/>
    <property type="match status" value="1"/>
</dbReference>
<evidence type="ECO:0000313" key="3">
    <source>
        <dbReference type="Proteomes" id="UP001215598"/>
    </source>
</evidence>
<protein>
    <recommendedName>
        <fullName evidence="4">UvrD-like helicase C-terminal domain-containing protein</fullName>
    </recommendedName>
</protein>
<evidence type="ECO:0008006" key="4">
    <source>
        <dbReference type="Google" id="ProtNLM"/>
    </source>
</evidence>
<dbReference type="Proteomes" id="UP001215598">
    <property type="component" value="Unassembled WGS sequence"/>
</dbReference>
<keyword evidence="3" id="KW-1185">Reference proteome</keyword>
<organism evidence="2 3">
    <name type="scientific">Mycena metata</name>
    <dbReference type="NCBI Taxonomy" id="1033252"/>
    <lineage>
        <taxon>Eukaryota</taxon>
        <taxon>Fungi</taxon>
        <taxon>Dikarya</taxon>
        <taxon>Basidiomycota</taxon>
        <taxon>Agaricomycotina</taxon>
        <taxon>Agaricomycetes</taxon>
        <taxon>Agaricomycetidae</taxon>
        <taxon>Agaricales</taxon>
        <taxon>Marasmiineae</taxon>
        <taxon>Mycenaceae</taxon>
        <taxon>Mycena</taxon>
    </lineage>
</organism>
<comment type="caution">
    <text evidence="2">The sequence shown here is derived from an EMBL/GenBank/DDBJ whole genome shotgun (WGS) entry which is preliminary data.</text>
</comment>
<feature type="region of interest" description="Disordered" evidence="1">
    <location>
        <begin position="87"/>
        <end position="111"/>
    </location>
</feature>
<name>A0AAD7HYR7_9AGAR</name>
<evidence type="ECO:0000313" key="2">
    <source>
        <dbReference type="EMBL" id="KAJ7730753.1"/>
    </source>
</evidence>